<dbReference type="SMART" id="SM00322">
    <property type="entry name" value="KH"/>
    <property type="match status" value="1"/>
</dbReference>
<dbReference type="PANTHER" id="PTHR11208:SF104">
    <property type="entry name" value="OS02G0722700 PROTEIN"/>
    <property type="match status" value="1"/>
</dbReference>
<dbReference type="GO" id="GO:0003729">
    <property type="term" value="F:mRNA binding"/>
    <property type="evidence" value="ECO:0007669"/>
    <property type="project" value="TreeGrafter"/>
</dbReference>
<protein>
    <recommendedName>
        <fullName evidence="3">K Homology domain-containing protein</fullName>
    </recommendedName>
</protein>
<dbReference type="InterPro" id="IPR032377">
    <property type="entry name" value="STAR_dimer"/>
</dbReference>
<reference evidence="4 5" key="1">
    <citation type="journal article" date="2019" name="Sci. Rep.">
        <title>A high-quality genome of Eragrostis curvula grass provides insights into Poaceae evolution and supports new strategies to enhance forage quality.</title>
        <authorList>
            <person name="Carballo J."/>
            <person name="Santos B.A.C.M."/>
            <person name="Zappacosta D."/>
            <person name="Garbus I."/>
            <person name="Selva J.P."/>
            <person name="Gallo C.A."/>
            <person name="Diaz A."/>
            <person name="Albertini E."/>
            <person name="Caccamo M."/>
            <person name="Echenique V."/>
        </authorList>
    </citation>
    <scope>NUCLEOTIDE SEQUENCE [LARGE SCALE GENOMIC DNA]</scope>
    <source>
        <strain evidence="5">cv. Victoria</strain>
        <tissue evidence="4">Leaf</tissue>
    </source>
</reference>
<dbReference type="Pfam" id="PF22675">
    <property type="entry name" value="KH-I_KHDC4-BBP"/>
    <property type="match status" value="1"/>
</dbReference>
<evidence type="ECO:0000259" key="3">
    <source>
        <dbReference type="SMART" id="SM00322"/>
    </source>
</evidence>
<feature type="region of interest" description="Disordered" evidence="2">
    <location>
        <begin position="307"/>
        <end position="330"/>
    </location>
</feature>
<evidence type="ECO:0000256" key="1">
    <source>
        <dbReference type="ARBA" id="ARBA00022884"/>
    </source>
</evidence>
<dbReference type="GO" id="GO:0048024">
    <property type="term" value="P:regulation of mRNA splicing, via spliceosome"/>
    <property type="evidence" value="ECO:0007669"/>
    <property type="project" value="TreeGrafter"/>
</dbReference>
<dbReference type="GO" id="GO:0005634">
    <property type="term" value="C:nucleus"/>
    <property type="evidence" value="ECO:0007669"/>
    <property type="project" value="TreeGrafter"/>
</dbReference>
<dbReference type="Gramene" id="TVU28299">
    <property type="protein sequence ID" value="TVU28299"/>
    <property type="gene ID" value="EJB05_19812"/>
</dbReference>
<feature type="domain" description="K Homology" evidence="3">
    <location>
        <begin position="144"/>
        <end position="272"/>
    </location>
</feature>
<dbReference type="PANTHER" id="PTHR11208">
    <property type="entry name" value="RNA-BINDING PROTEIN RELATED"/>
    <property type="match status" value="1"/>
</dbReference>
<dbReference type="InterPro" id="IPR055256">
    <property type="entry name" value="KH_1_KHDC4/BBP-like"/>
</dbReference>
<evidence type="ECO:0000313" key="4">
    <source>
        <dbReference type="EMBL" id="TVU28299.1"/>
    </source>
</evidence>
<comment type="caution">
    <text evidence="4">The sequence shown here is derived from an EMBL/GenBank/DDBJ whole genome shotgun (WGS) entry which is preliminary data.</text>
</comment>
<dbReference type="InterPro" id="IPR045071">
    <property type="entry name" value="BBP-like"/>
</dbReference>
<dbReference type="Pfam" id="PF16544">
    <property type="entry name" value="STAR_dimer"/>
    <property type="match status" value="1"/>
</dbReference>
<dbReference type="InterPro" id="IPR004087">
    <property type="entry name" value="KH_dom"/>
</dbReference>
<evidence type="ECO:0000256" key="2">
    <source>
        <dbReference type="SAM" id="MobiDB-lite"/>
    </source>
</evidence>
<dbReference type="OrthoDB" id="6777263at2759"/>
<keyword evidence="5" id="KW-1185">Reference proteome</keyword>
<evidence type="ECO:0000313" key="5">
    <source>
        <dbReference type="Proteomes" id="UP000324897"/>
    </source>
</evidence>
<name>A0A5J9UWP7_9POAL</name>
<dbReference type="Gene3D" id="3.30.1370.10">
    <property type="entry name" value="K Homology domain, type 1"/>
    <property type="match status" value="1"/>
</dbReference>
<feature type="compositionally biased region" description="Low complexity" evidence="2">
    <location>
        <begin position="10"/>
        <end position="20"/>
    </location>
</feature>
<accession>A0A5J9UWP7</accession>
<dbReference type="SUPFAM" id="SSF54791">
    <property type="entry name" value="Eukaryotic type KH-domain (KH-domain type I)"/>
    <property type="match status" value="1"/>
</dbReference>
<gene>
    <name evidence="4" type="ORF">EJB05_19812</name>
</gene>
<dbReference type="InterPro" id="IPR036612">
    <property type="entry name" value="KH_dom_type_1_sf"/>
</dbReference>
<dbReference type="Proteomes" id="UP000324897">
    <property type="component" value="Chromosome 1"/>
</dbReference>
<keyword evidence="1" id="KW-0694">RNA-binding</keyword>
<organism evidence="4 5">
    <name type="scientific">Eragrostis curvula</name>
    <name type="common">weeping love grass</name>
    <dbReference type="NCBI Taxonomy" id="38414"/>
    <lineage>
        <taxon>Eukaryota</taxon>
        <taxon>Viridiplantae</taxon>
        <taxon>Streptophyta</taxon>
        <taxon>Embryophyta</taxon>
        <taxon>Tracheophyta</taxon>
        <taxon>Spermatophyta</taxon>
        <taxon>Magnoliopsida</taxon>
        <taxon>Liliopsida</taxon>
        <taxon>Poales</taxon>
        <taxon>Poaceae</taxon>
        <taxon>PACMAD clade</taxon>
        <taxon>Chloridoideae</taxon>
        <taxon>Eragrostideae</taxon>
        <taxon>Eragrostidinae</taxon>
        <taxon>Eragrostis</taxon>
    </lineage>
</organism>
<feature type="region of interest" description="Disordered" evidence="2">
    <location>
        <begin position="1"/>
        <end position="27"/>
    </location>
</feature>
<dbReference type="EMBL" id="RWGY01000011">
    <property type="protein sequence ID" value="TVU28299.1"/>
    <property type="molecule type" value="Genomic_DNA"/>
</dbReference>
<proteinExistence type="predicted"/>
<sequence>MSSGRYMAYSPSPSTTPHSPRISGLRAPSAAVAEQEKYLAELLAERHKLSPFIPVIPHSIRLLNQEILRVSSLLENASLLNQSGLEHGSPLTTGGLYSNGAATDMNGWTSAFQSEWVRKILYPISSPAYSWLGGSQGSSTGLIVKKTMKVEIPVDKYPTYNFVGRILGPRGNSLKRVEATTDCRVLIRGRGSIKDPARVNTPDRALSLNELILIVCIVMKTHAGFPVVLKRRQEEMMRGKPGYEHLNEPLHILVEAELPVEIIDARLIQAREILEDLLKPVDESQDFFKKQQLRELAMLNGTLREEGMQRSGSASPFHNSLGMKRAKTRG</sequence>
<dbReference type="AlphaFoldDB" id="A0A5J9UWP7"/>